<dbReference type="Pfam" id="PF01546">
    <property type="entry name" value="Peptidase_M20"/>
    <property type="match status" value="1"/>
</dbReference>
<dbReference type="EMBL" id="JAANOU010000001">
    <property type="protein sequence ID" value="NIH78488.1"/>
    <property type="molecule type" value="Genomic_DNA"/>
</dbReference>
<reference evidence="2 3" key="1">
    <citation type="submission" date="2020-03" db="EMBL/GenBank/DDBJ databases">
        <title>Sequencing the genomes of 1000 actinobacteria strains.</title>
        <authorList>
            <person name="Klenk H.-P."/>
        </authorList>
    </citation>
    <scope>NUCLEOTIDE SEQUENCE [LARGE SCALE GENOMIC DNA]</scope>
    <source>
        <strain evidence="2 3">DSM 45668</strain>
    </source>
</reference>
<dbReference type="CDD" id="cd03886">
    <property type="entry name" value="M20_Acy1"/>
    <property type="match status" value="1"/>
</dbReference>
<sequence>MDILDDARGMQDDLAHLRSLLHSEPEVGLDLPRTQERVLRELDPLGLEITTGKTTSSVVGVLRGGARDEQDPHAVVLRADMDALPVRERTGLAFAATNGAMHACGHDLHTTSLIGAARLLHQHRDRIAGDVVFMFQPGEEGYDGAGIMVNDGVLDAAGYRADAAFALHVFSAGIPRGVLSSRTGPVMSASHRLRVRVNGAGGHGSMPHRAKDPVIAAAEMVTALQAMVTRRFDIFDPVVVTVGYLAAGTKHNVIPDDATFEATVRTFSGHTSGVILSRLEETLHGVAAAHGVGADIVFEEETLLTINTEREVRLAAEVAQSLLGEDRYRPLANPIAASEDFSRVLAKVPGAFLALGATPPGLDPESAPNNHSPHADFDPGVLPGAAAVYAELAIQQLARAA</sequence>
<name>A0ABX0SNK5_9PSEU</name>
<evidence type="ECO:0000313" key="2">
    <source>
        <dbReference type="EMBL" id="NIH78488.1"/>
    </source>
</evidence>
<dbReference type="SUPFAM" id="SSF53187">
    <property type="entry name" value="Zn-dependent exopeptidases"/>
    <property type="match status" value="1"/>
</dbReference>
<dbReference type="GO" id="GO:0047980">
    <property type="term" value="F:hippurate hydrolase activity"/>
    <property type="evidence" value="ECO:0007669"/>
    <property type="project" value="UniProtKB-EC"/>
</dbReference>
<keyword evidence="2" id="KW-0378">Hydrolase</keyword>
<accession>A0ABX0SNK5</accession>
<gene>
    <name evidence="2" type="ORF">FHX46_001018</name>
</gene>
<protein>
    <submittedName>
        <fullName evidence="2">Hippurate hydrolase</fullName>
        <ecNumber evidence="2">3.5.1.32</ecNumber>
    </submittedName>
</protein>
<dbReference type="PIRSF" id="PIRSF005962">
    <property type="entry name" value="Pept_M20D_amidohydro"/>
    <property type="match status" value="1"/>
</dbReference>
<evidence type="ECO:0000259" key="1">
    <source>
        <dbReference type="Pfam" id="PF07687"/>
    </source>
</evidence>
<dbReference type="EC" id="3.5.1.32" evidence="2"/>
<proteinExistence type="predicted"/>
<dbReference type="SUPFAM" id="SSF55031">
    <property type="entry name" value="Bacterial exopeptidase dimerisation domain"/>
    <property type="match status" value="1"/>
</dbReference>
<dbReference type="Gene3D" id="3.30.70.360">
    <property type="match status" value="1"/>
</dbReference>
<evidence type="ECO:0000313" key="3">
    <source>
        <dbReference type="Proteomes" id="UP000754495"/>
    </source>
</evidence>
<dbReference type="InterPro" id="IPR011650">
    <property type="entry name" value="Peptidase_M20_dimer"/>
</dbReference>
<dbReference type="NCBIfam" id="TIGR01891">
    <property type="entry name" value="amidohydrolases"/>
    <property type="match status" value="1"/>
</dbReference>
<dbReference type="Pfam" id="PF07687">
    <property type="entry name" value="M20_dimer"/>
    <property type="match status" value="1"/>
</dbReference>
<dbReference type="PANTHER" id="PTHR11014:SF63">
    <property type="entry name" value="METALLOPEPTIDASE, PUTATIVE (AFU_ORTHOLOGUE AFUA_6G09600)-RELATED"/>
    <property type="match status" value="1"/>
</dbReference>
<dbReference type="InterPro" id="IPR017439">
    <property type="entry name" value="Amidohydrolase"/>
</dbReference>
<dbReference type="InterPro" id="IPR036264">
    <property type="entry name" value="Bact_exopeptidase_dim_dom"/>
</dbReference>
<dbReference type="InterPro" id="IPR002933">
    <property type="entry name" value="Peptidase_M20"/>
</dbReference>
<dbReference type="Proteomes" id="UP000754495">
    <property type="component" value="Unassembled WGS sequence"/>
</dbReference>
<dbReference type="RefSeq" id="WP_167111108.1">
    <property type="nucleotide sequence ID" value="NZ_JAANOU010000001.1"/>
</dbReference>
<comment type="caution">
    <text evidence="2">The sequence shown here is derived from an EMBL/GenBank/DDBJ whole genome shotgun (WGS) entry which is preliminary data.</text>
</comment>
<feature type="domain" description="Peptidase M20 dimerisation" evidence="1">
    <location>
        <begin position="192"/>
        <end position="283"/>
    </location>
</feature>
<organism evidence="2 3">
    <name type="scientific">Amycolatopsis viridis</name>
    <dbReference type="NCBI Taxonomy" id="185678"/>
    <lineage>
        <taxon>Bacteria</taxon>
        <taxon>Bacillati</taxon>
        <taxon>Actinomycetota</taxon>
        <taxon>Actinomycetes</taxon>
        <taxon>Pseudonocardiales</taxon>
        <taxon>Pseudonocardiaceae</taxon>
        <taxon>Amycolatopsis</taxon>
    </lineage>
</organism>
<keyword evidence="3" id="KW-1185">Reference proteome</keyword>
<dbReference type="Gene3D" id="3.40.630.10">
    <property type="entry name" value="Zn peptidases"/>
    <property type="match status" value="1"/>
</dbReference>
<dbReference type="PANTHER" id="PTHR11014">
    <property type="entry name" value="PEPTIDASE M20 FAMILY MEMBER"/>
    <property type="match status" value="1"/>
</dbReference>